<reference evidence="2" key="2">
    <citation type="submission" date="2023-06" db="EMBL/GenBank/DDBJ databases">
        <authorList>
            <consortium name="Lawrence Berkeley National Laboratory"/>
            <person name="Mondo S.J."/>
            <person name="Hensen N."/>
            <person name="Bonometti L."/>
            <person name="Westerberg I."/>
            <person name="Brannstrom I.O."/>
            <person name="Guillou S."/>
            <person name="Cros-Aarteil S."/>
            <person name="Calhoun S."/>
            <person name="Haridas S."/>
            <person name="Kuo A."/>
            <person name="Pangilinan J."/>
            <person name="Riley R."/>
            <person name="Labutti K."/>
            <person name="Andreopoulos B."/>
            <person name="Lipzen A."/>
            <person name="Chen C."/>
            <person name="Yanf M."/>
            <person name="Daum C."/>
            <person name="Ng V."/>
            <person name="Clum A."/>
            <person name="Steindorff A."/>
            <person name="Ohm R."/>
            <person name="Martin F."/>
            <person name="Silar P."/>
            <person name="Natvig D."/>
            <person name="Lalanne C."/>
            <person name="Gautier V."/>
            <person name="Ament-Velasquez S.L."/>
            <person name="Kruys A."/>
            <person name="Hutchinson M.I."/>
            <person name="Powell A.J."/>
            <person name="Barry K."/>
            <person name="Miller A.N."/>
            <person name="Grigoriev I.V."/>
            <person name="Debuchy R."/>
            <person name="Gladieux P."/>
            <person name="Thoren M.H."/>
            <person name="Johannesson H."/>
        </authorList>
    </citation>
    <scope>NUCLEOTIDE SEQUENCE</scope>
    <source>
        <strain evidence="2">CBS 626.80</strain>
    </source>
</reference>
<keyword evidence="3" id="KW-1185">Reference proteome</keyword>
<keyword evidence="2" id="KW-0808">Transferase</keyword>
<evidence type="ECO:0000256" key="1">
    <source>
        <dbReference type="ARBA" id="ARBA00038158"/>
    </source>
</evidence>
<dbReference type="EMBL" id="MU859249">
    <property type="protein sequence ID" value="KAK3948709.1"/>
    <property type="molecule type" value="Genomic_DNA"/>
</dbReference>
<organism evidence="2 3">
    <name type="scientific">Pseudoneurospora amorphoporcata</name>
    <dbReference type="NCBI Taxonomy" id="241081"/>
    <lineage>
        <taxon>Eukaryota</taxon>
        <taxon>Fungi</taxon>
        <taxon>Dikarya</taxon>
        <taxon>Ascomycota</taxon>
        <taxon>Pezizomycotina</taxon>
        <taxon>Sordariomycetes</taxon>
        <taxon>Sordariomycetidae</taxon>
        <taxon>Sordariales</taxon>
        <taxon>Sordariaceae</taxon>
        <taxon>Pseudoneurospora</taxon>
    </lineage>
</organism>
<gene>
    <name evidence="2" type="ORF">QBC32DRAFT_408427</name>
</gene>
<proteinExistence type="inferred from homology"/>
<dbReference type="Gene3D" id="3.40.50.150">
    <property type="entry name" value="Vaccinia Virus protein VP39"/>
    <property type="match status" value="1"/>
</dbReference>
<sequence length="390" mass="43916">MPLPSKFSDLILIHHNPVKGSDTQPTADSLRRLSIVSTDSDYELIHFDEPHHIPQIEAQDTTSDDHDNASTASDDSHISLTPAFYHHHISPYGRRYHGFQSACSYILPNDPPEQDREDLLHLVALDLTYGRHFLAPIGDNLNKILDLGCGTGKWTVEVADKFQFAKVVGVDLSPIQPVMSPENVEWWIDDVEDEEENFFETEGHDYDFVHARHLLPMVADPTGIIRKCFDHLNQGGWIETQDLHPQIKSDDNSIPAKEGYLPGQFMDLANIAWAHAGTDYRITPQIGGMMKEAGFVNVTCRRFRVPLGPWPRHERMKNLGNLMKAATEGLVPAIMATPAMRKCFDEDEIKELQEGCKKAMGDSKIHGYVIMYFWYGQKPPAVGYGGPSVM</sequence>
<comment type="caution">
    <text evidence="2">The sequence shown here is derived from an EMBL/GenBank/DDBJ whole genome shotgun (WGS) entry which is preliminary data.</text>
</comment>
<dbReference type="PANTHER" id="PTHR43591">
    <property type="entry name" value="METHYLTRANSFERASE"/>
    <property type="match status" value="1"/>
</dbReference>
<dbReference type="AlphaFoldDB" id="A0AAN6SCM6"/>
<dbReference type="GO" id="GO:0008168">
    <property type="term" value="F:methyltransferase activity"/>
    <property type="evidence" value="ECO:0007669"/>
    <property type="project" value="UniProtKB-KW"/>
</dbReference>
<dbReference type="CDD" id="cd02440">
    <property type="entry name" value="AdoMet_MTases"/>
    <property type="match status" value="1"/>
</dbReference>
<dbReference type="InterPro" id="IPR029063">
    <property type="entry name" value="SAM-dependent_MTases_sf"/>
</dbReference>
<dbReference type="Proteomes" id="UP001303222">
    <property type="component" value="Unassembled WGS sequence"/>
</dbReference>
<keyword evidence="2" id="KW-0489">Methyltransferase</keyword>
<reference evidence="2" key="1">
    <citation type="journal article" date="2023" name="Mol. Phylogenet. Evol.">
        <title>Genome-scale phylogeny and comparative genomics of the fungal order Sordariales.</title>
        <authorList>
            <person name="Hensen N."/>
            <person name="Bonometti L."/>
            <person name="Westerberg I."/>
            <person name="Brannstrom I.O."/>
            <person name="Guillou S."/>
            <person name="Cros-Aarteil S."/>
            <person name="Calhoun S."/>
            <person name="Haridas S."/>
            <person name="Kuo A."/>
            <person name="Mondo S."/>
            <person name="Pangilinan J."/>
            <person name="Riley R."/>
            <person name="LaButti K."/>
            <person name="Andreopoulos B."/>
            <person name="Lipzen A."/>
            <person name="Chen C."/>
            <person name="Yan M."/>
            <person name="Daum C."/>
            <person name="Ng V."/>
            <person name="Clum A."/>
            <person name="Steindorff A."/>
            <person name="Ohm R.A."/>
            <person name="Martin F."/>
            <person name="Silar P."/>
            <person name="Natvig D.O."/>
            <person name="Lalanne C."/>
            <person name="Gautier V."/>
            <person name="Ament-Velasquez S.L."/>
            <person name="Kruys A."/>
            <person name="Hutchinson M.I."/>
            <person name="Powell A.J."/>
            <person name="Barry K."/>
            <person name="Miller A.N."/>
            <person name="Grigoriev I.V."/>
            <person name="Debuchy R."/>
            <person name="Gladieux P."/>
            <person name="Hiltunen Thoren M."/>
            <person name="Johannesson H."/>
        </authorList>
    </citation>
    <scope>NUCLEOTIDE SEQUENCE</scope>
    <source>
        <strain evidence="2">CBS 626.80</strain>
    </source>
</reference>
<name>A0AAN6SCM6_9PEZI</name>
<evidence type="ECO:0000313" key="2">
    <source>
        <dbReference type="EMBL" id="KAK3948709.1"/>
    </source>
</evidence>
<evidence type="ECO:0000313" key="3">
    <source>
        <dbReference type="Proteomes" id="UP001303222"/>
    </source>
</evidence>
<dbReference type="GO" id="GO:0032259">
    <property type="term" value="P:methylation"/>
    <property type="evidence" value="ECO:0007669"/>
    <property type="project" value="UniProtKB-KW"/>
</dbReference>
<comment type="similarity">
    <text evidence="1">Belongs to the methyltransferase superfamily. LaeA methyltransferase family.</text>
</comment>
<dbReference type="PANTHER" id="PTHR43591:SF106">
    <property type="entry name" value="S-ADENOSYL-L-METHIONINE-DEPENDENT METHYLTRANSFERASE"/>
    <property type="match status" value="1"/>
</dbReference>
<accession>A0AAN6SCM6</accession>
<protein>
    <submittedName>
        <fullName evidence="2">S-adenosyl-L-methionine-dependent methyltransferase</fullName>
    </submittedName>
</protein>
<dbReference type="Pfam" id="PF13489">
    <property type="entry name" value="Methyltransf_23"/>
    <property type="match status" value="1"/>
</dbReference>
<dbReference type="SUPFAM" id="SSF53335">
    <property type="entry name" value="S-adenosyl-L-methionine-dependent methyltransferases"/>
    <property type="match status" value="1"/>
</dbReference>